<organism evidence="2 3">
    <name type="scientific">Oopsacas minuta</name>
    <dbReference type="NCBI Taxonomy" id="111878"/>
    <lineage>
        <taxon>Eukaryota</taxon>
        <taxon>Metazoa</taxon>
        <taxon>Porifera</taxon>
        <taxon>Hexactinellida</taxon>
        <taxon>Hexasterophora</taxon>
        <taxon>Lyssacinosida</taxon>
        <taxon>Leucopsacidae</taxon>
        <taxon>Oopsacas</taxon>
    </lineage>
</organism>
<proteinExistence type="predicted"/>
<dbReference type="Proteomes" id="UP001165289">
    <property type="component" value="Unassembled WGS sequence"/>
</dbReference>
<feature type="transmembrane region" description="Helical" evidence="1">
    <location>
        <begin position="51"/>
        <end position="72"/>
    </location>
</feature>
<dbReference type="EMBL" id="JAKMXF010000299">
    <property type="protein sequence ID" value="KAI6652176.1"/>
    <property type="molecule type" value="Genomic_DNA"/>
</dbReference>
<keyword evidence="1" id="KW-1133">Transmembrane helix</keyword>
<feature type="transmembrane region" description="Helical" evidence="1">
    <location>
        <begin position="77"/>
        <end position="94"/>
    </location>
</feature>
<sequence>MSVSDEHCVQGDLMCEQPQKPDFLSSSLNAAGETFVRQFTNSFTTHDLDSINTNILSIILVISSLILFYILLKFTTYYISLGFLSAVTLLHYWFGSKWCLDMMLSRVSNLYTLLVLSASYPKVSAVVVLGVIALSVWLSLRNYWLKKQKEKRIEAERLREGERMIRMEDKLDKLLYLFQDDMDARRANS</sequence>
<keyword evidence="1" id="KW-0812">Transmembrane</keyword>
<comment type="caution">
    <text evidence="2">The sequence shown here is derived from an EMBL/GenBank/DDBJ whole genome shotgun (WGS) entry which is preliminary data.</text>
</comment>
<evidence type="ECO:0000256" key="1">
    <source>
        <dbReference type="SAM" id="Phobius"/>
    </source>
</evidence>
<accession>A0AAV7JTB6</accession>
<gene>
    <name evidence="2" type="ORF">LOD99_7194</name>
</gene>
<evidence type="ECO:0000313" key="3">
    <source>
        <dbReference type="Proteomes" id="UP001165289"/>
    </source>
</evidence>
<evidence type="ECO:0008006" key="4">
    <source>
        <dbReference type="Google" id="ProtNLM"/>
    </source>
</evidence>
<evidence type="ECO:0000313" key="2">
    <source>
        <dbReference type="EMBL" id="KAI6652176.1"/>
    </source>
</evidence>
<feature type="transmembrane region" description="Helical" evidence="1">
    <location>
        <begin position="123"/>
        <end position="144"/>
    </location>
</feature>
<keyword evidence="1" id="KW-0472">Membrane</keyword>
<keyword evidence="3" id="KW-1185">Reference proteome</keyword>
<reference evidence="2 3" key="1">
    <citation type="journal article" date="2023" name="BMC Biol.">
        <title>The compact genome of the sponge Oopsacas minuta (Hexactinellida) is lacking key metazoan core genes.</title>
        <authorList>
            <person name="Santini S."/>
            <person name="Schenkelaars Q."/>
            <person name="Jourda C."/>
            <person name="Duchesne M."/>
            <person name="Belahbib H."/>
            <person name="Rocher C."/>
            <person name="Selva M."/>
            <person name="Riesgo A."/>
            <person name="Vervoort M."/>
            <person name="Leys S.P."/>
            <person name="Kodjabachian L."/>
            <person name="Le Bivic A."/>
            <person name="Borchiellini C."/>
            <person name="Claverie J.M."/>
            <person name="Renard E."/>
        </authorList>
    </citation>
    <scope>NUCLEOTIDE SEQUENCE [LARGE SCALE GENOMIC DNA]</scope>
    <source>
        <strain evidence="2">SPO-2</strain>
    </source>
</reference>
<name>A0AAV7JTB6_9METZ</name>
<dbReference type="AlphaFoldDB" id="A0AAV7JTB6"/>
<protein>
    <recommendedName>
        <fullName evidence="4">PRA1 family protein</fullName>
    </recommendedName>
</protein>